<name>A0A9D2GX39_9BACE</name>
<organism evidence="1 2">
    <name type="scientific">Candidatus Bacteroides merdavium</name>
    <dbReference type="NCBI Taxonomy" id="2838472"/>
    <lineage>
        <taxon>Bacteria</taxon>
        <taxon>Pseudomonadati</taxon>
        <taxon>Bacteroidota</taxon>
        <taxon>Bacteroidia</taxon>
        <taxon>Bacteroidales</taxon>
        <taxon>Bacteroidaceae</taxon>
        <taxon>Bacteroides</taxon>
    </lineage>
</organism>
<dbReference type="Proteomes" id="UP000824108">
    <property type="component" value="Unassembled WGS sequence"/>
</dbReference>
<reference evidence="1" key="1">
    <citation type="journal article" date="2021" name="PeerJ">
        <title>Extensive microbial diversity within the chicken gut microbiome revealed by metagenomics and culture.</title>
        <authorList>
            <person name="Gilroy R."/>
            <person name="Ravi A."/>
            <person name="Getino M."/>
            <person name="Pursley I."/>
            <person name="Horton D.L."/>
            <person name="Alikhan N.F."/>
            <person name="Baker D."/>
            <person name="Gharbi K."/>
            <person name="Hall N."/>
            <person name="Watson M."/>
            <person name="Adriaenssens E.M."/>
            <person name="Foster-Nyarko E."/>
            <person name="Jarju S."/>
            <person name="Secka A."/>
            <person name="Antonio M."/>
            <person name="Oren A."/>
            <person name="Chaudhuri R.R."/>
            <person name="La Ragione R."/>
            <person name="Hildebrand F."/>
            <person name="Pallen M.J."/>
        </authorList>
    </citation>
    <scope>NUCLEOTIDE SEQUENCE</scope>
    <source>
        <strain evidence="1">CHK118-2852</strain>
    </source>
</reference>
<comment type="caution">
    <text evidence="1">The sequence shown here is derived from an EMBL/GenBank/DDBJ whole genome shotgun (WGS) entry which is preliminary data.</text>
</comment>
<sequence length="408" mass="46986">MKKIDFSFLSISIVVLACVLSSCSDNHSRMAAEAERLERAAISDSTAVIDIAECRMKHFPLSRLIEEVEYVPLETSDSSVLYSVAQFKLTDSLIYVCDVMKQLKKFDRKGRYVGNAYTRGEGPEEVVQLYDFDVDEDFLYLLDGARSVVLRFTHQGEFVDRRSLPFRAICMKHLSDGRYLFRLAPFSLADEKEVSALLMLTDADFNPRGEFFAQNRDVEGTTLREPYFESSSDSRYFAPLYRRSIYRLEGDSLVMDYYLNFGTPYYETNRRYKGAEEAKERGIYYTFPNPIHTERYLLQAFITSRAQQGLLVIDRQTKRAVFAEGLENDRDDMLGFNIWSGMQTYDAATGRLAGIAESYYESSFSDEAELERIKSILPDSVVSVLLKKGNEELNPVLMFYRLREDIVK</sequence>
<dbReference type="EMBL" id="DXAV01000016">
    <property type="protein sequence ID" value="HIZ90841.1"/>
    <property type="molecule type" value="Genomic_DNA"/>
</dbReference>
<proteinExistence type="predicted"/>
<evidence type="ECO:0000313" key="1">
    <source>
        <dbReference type="EMBL" id="HIZ90841.1"/>
    </source>
</evidence>
<dbReference type="PROSITE" id="PS51257">
    <property type="entry name" value="PROKAR_LIPOPROTEIN"/>
    <property type="match status" value="1"/>
</dbReference>
<evidence type="ECO:0000313" key="2">
    <source>
        <dbReference type="Proteomes" id="UP000824108"/>
    </source>
</evidence>
<dbReference type="Pfam" id="PF17170">
    <property type="entry name" value="DUF5128"/>
    <property type="match status" value="1"/>
</dbReference>
<accession>A0A9D2GX39</accession>
<protein>
    <submittedName>
        <fullName evidence="1">6-bladed beta-propeller</fullName>
    </submittedName>
</protein>
<gene>
    <name evidence="1" type="ORF">H9807_01760</name>
</gene>
<dbReference type="AlphaFoldDB" id="A0A9D2GX39"/>
<reference evidence="1" key="2">
    <citation type="submission" date="2021-04" db="EMBL/GenBank/DDBJ databases">
        <authorList>
            <person name="Gilroy R."/>
        </authorList>
    </citation>
    <scope>NUCLEOTIDE SEQUENCE</scope>
    <source>
        <strain evidence="1">CHK118-2852</strain>
    </source>
</reference>